<evidence type="ECO:0000256" key="1">
    <source>
        <dbReference type="SAM" id="Phobius"/>
    </source>
</evidence>
<feature type="transmembrane region" description="Helical" evidence="1">
    <location>
        <begin position="14"/>
        <end position="31"/>
    </location>
</feature>
<keyword evidence="1" id="KW-1133">Transmembrane helix</keyword>
<dbReference type="EMBL" id="JBHUOJ010000039">
    <property type="protein sequence ID" value="MFD2835233.1"/>
    <property type="molecule type" value="Genomic_DNA"/>
</dbReference>
<reference evidence="4" key="1">
    <citation type="journal article" date="2019" name="Int. J. Syst. Evol. Microbiol.">
        <title>The Global Catalogue of Microorganisms (GCM) 10K type strain sequencing project: providing services to taxonomists for standard genome sequencing and annotation.</title>
        <authorList>
            <consortium name="The Broad Institute Genomics Platform"/>
            <consortium name="The Broad Institute Genome Sequencing Center for Infectious Disease"/>
            <person name="Wu L."/>
            <person name="Ma J."/>
        </authorList>
    </citation>
    <scope>NUCLEOTIDE SEQUENCE [LARGE SCALE GENOMIC DNA]</scope>
    <source>
        <strain evidence="4">KCTC 52925</strain>
    </source>
</reference>
<dbReference type="PANTHER" id="PTHR33608:SF3">
    <property type="entry name" value="SLR2013 PROTEIN"/>
    <property type="match status" value="1"/>
</dbReference>
<protein>
    <submittedName>
        <fullName evidence="3">DUF58 domain-containing protein</fullName>
    </submittedName>
</protein>
<dbReference type="InterPro" id="IPR002881">
    <property type="entry name" value="DUF58"/>
</dbReference>
<proteinExistence type="predicted"/>
<keyword evidence="4" id="KW-1185">Reference proteome</keyword>
<dbReference type="Pfam" id="PF01882">
    <property type="entry name" value="DUF58"/>
    <property type="match status" value="1"/>
</dbReference>
<dbReference type="PANTHER" id="PTHR33608">
    <property type="entry name" value="BLL2464 PROTEIN"/>
    <property type="match status" value="1"/>
</dbReference>
<dbReference type="Proteomes" id="UP001597438">
    <property type="component" value="Unassembled WGS sequence"/>
</dbReference>
<evidence type="ECO:0000259" key="2">
    <source>
        <dbReference type="Pfam" id="PF01882"/>
    </source>
</evidence>
<sequence>MIKFIRSLYFGRRFYYILFGIALLFLASFWIEWMYSITWILTAIVCILVLAEISMLYSKSAITGNRLLPEKFSNSDENEVRITIKNNFRFKLFIEVIDEIPIQFQKRDFLKKFLIPAHSSEVFNYYLKPYDRGEYYFGNLNIFATSILKLVRRRFVFNKDQLVKVYPSFIQMRKLDFLALDQKISMPGIKKIRRIGHTMEFEQIKDYVRGDDVRTINWKATAKHGNLMINQFQDERAQPVYSIIDSGRVMKMPFEGLSLLDYAINSALAFSNVALRKKDKIGLVSFSKEIEVLQKASSRLSQLNKLMENLYNINTDYEDSDFGMLYGRMRKMIPHRSLIMLYTNFEHLSGLKRQLPYLKAIAKSHLLVVIFFENTEVSKITNIQIASVAEGARQTLAEQFMHDKLLMQKELQQNGINTLLTKPKDLSVNAINKYLEIKARGLI</sequence>
<keyword evidence="1" id="KW-0472">Membrane</keyword>
<feature type="domain" description="DUF58" evidence="2">
    <location>
        <begin position="204"/>
        <end position="368"/>
    </location>
</feature>
<organism evidence="3 4">
    <name type="scientific">Christiangramia antarctica</name>
    <dbReference type="NCBI Taxonomy" id="2058158"/>
    <lineage>
        <taxon>Bacteria</taxon>
        <taxon>Pseudomonadati</taxon>
        <taxon>Bacteroidota</taxon>
        <taxon>Flavobacteriia</taxon>
        <taxon>Flavobacteriales</taxon>
        <taxon>Flavobacteriaceae</taxon>
        <taxon>Christiangramia</taxon>
    </lineage>
</organism>
<evidence type="ECO:0000313" key="3">
    <source>
        <dbReference type="EMBL" id="MFD2835233.1"/>
    </source>
</evidence>
<accession>A0ABW5X9J0</accession>
<evidence type="ECO:0000313" key="4">
    <source>
        <dbReference type="Proteomes" id="UP001597438"/>
    </source>
</evidence>
<feature type="transmembrane region" description="Helical" evidence="1">
    <location>
        <begin position="37"/>
        <end position="57"/>
    </location>
</feature>
<comment type="caution">
    <text evidence="3">The sequence shown here is derived from an EMBL/GenBank/DDBJ whole genome shotgun (WGS) entry which is preliminary data.</text>
</comment>
<dbReference type="InterPro" id="IPR036465">
    <property type="entry name" value="vWFA_dom_sf"/>
</dbReference>
<gene>
    <name evidence="3" type="ORF">ACFSYS_18225</name>
</gene>
<name>A0ABW5X9J0_9FLAO</name>
<dbReference type="RefSeq" id="WP_251741276.1">
    <property type="nucleotide sequence ID" value="NZ_JBHUOJ010000039.1"/>
</dbReference>
<dbReference type="SUPFAM" id="SSF53300">
    <property type="entry name" value="vWA-like"/>
    <property type="match status" value="1"/>
</dbReference>
<keyword evidence="1" id="KW-0812">Transmembrane</keyword>